<keyword evidence="2" id="KW-1185">Reference proteome</keyword>
<dbReference type="Proteomes" id="UP000831701">
    <property type="component" value="Chromosome 19"/>
</dbReference>
<proteinExistence type="predicted"/>
<comment type="caution">
    <text evidence="1">The sequence shown here is derived from an EMBL/GenBank/DDBJ whole genome shotgun (WGS) entry which is preliminary data.</text>
</comment>
<evidence type="ECO:0000313" key="1">
    <source>
        <dbReference type="EMBL" id="KAI3356761.1"/>
    </source>
</evidence>
<protein>
    <submittedName>
        <fullName evidence="1">Uncharacterized protein</fullName>
    </submittedName>
</protein>
<accession>A0ACB8VMK9</accession>
<reference evidence="1" key="1">
    <citation type="submission" date="2022-04" db="EMBL/GenBank/DDBJ databases">
        <title>Jade perch genome.</title>
        <authorList>
            <person name="Chao B."/>
        </authorList>
    </citation>
    <scope>NUCLEOTIDE SEQUENCE</scope>
    <source>
        <strain evidence="1">CB-2022</strain>
    </source>
</reference>
<sequence length="272" mass="31013">MFHQVKVPDDDSNLLRFLWWPGGDYNQALAEHKMTVHLFGATSSPSCASFALRRCAQDQSGQFKAEVMDTVLQNFYVDDCLKSVVTEEAAITLCQDLIKICAYGGFRLNKWVSNRRKVLDSIPKSELAKEMKNLDLDQDDLPLERALGLNWCVESDAFKFKITIRDRPFTRRGLLSVIGSVYDPLGILAPVVLPAKTIMQDLCRLKIGWDDNLPEHIKKRWCDWLDSLPALEHFSFPRCVKPEGLEHYALAELHHFADVSEYAYGSVSYLLL</sequence>
<name>A0ACB8VMK9_9TELE</name>
<organism evidence="1 2">
    <name type="scientific">Scortum barcoo</name>
    <name type="common">barcoo grunter</name>
    <dbReference type="NCBI Taxonomy" id="214431"/>
    <lineage>
        <taxon>Eukaryota</taxon>
        <taxon>Metazoa</taxon>
        <taxon>Chordata</taxon>
        <taxon>Craniata</taxon>
        <taxon>Vertebrata</taxon>
        <taxon>Euteleostomi</taxon>
        <taxon>Actinopterygii</taxon>
        <taxon>Neopterygii</taxon>
        <taxon>Teleostei</taxon>
        <taxon>Neoteleostei</taxon>
        <taxon>Acanthomorphata</taxon>
        <taxon>Eupercaria</taxon>
        <taxon>Centrarchiformes</taxon>
        <taxon>Terapontoidei</taxon>
        <taxon>Terapontidae</taxon>
        <taxon>Scortum</taxon>
    </lineage>
</organism>
<dbReference type="EMBL" id="CM041549">
    <property type="protein sequence ID" value="KAI3356761.1"/>
    <property type="molecule type" value="Genomic_DNA"/>
</dbReference>
<gene>
    <name evidence="1" type="ORF">L3Q82_003438</name>
</gene>
<evidence type="ECO:0000313" key="2">
    <source>
        <dbReference type="Proteomes" id="UP000831701"/>
    </source>
</evidence>